<dbReference type="AlphaFoldDB" id="A0A2G5U1B3"/>
<evidence type="ECO:0000256" key="1">
    <source>
        <dbReference type="SAM" id="Coils"/>
    </source>
</evidence>
<proteinExistence type="predicted"/>
<gene>
    <name evidence="2" type="primary">Cnig_chr_IV.g13141</name>
    <name evidence="2" type="ORF">B9Z55_013141</name>
</gene>
<name>A0A2G5U1B3_9PELO</name>
<dbReference type="EMBL" id="PDUG01000004">
    <property type="protein sequence ID" value="PIC33006.1"/>
    <property type="molecule type" value="Genomic_DNA"/>
</dbReference>
<organism evidence="2 3">
    <name type="scientific">Caenorhabditis nigoni</name>
    <dbReference type="NCBI Taxonomy" id="1611254"/>
    <lineage>
        <taxon>Eukaryota</taxon>
        <taxon>Metazoa</taxon>
        <taxon>Ecdysozoa</taxon>
        <taxon>Nematoda</taxon>
        <taxon>Chromadorea</taxon>
        <taxon>Rhabditida</taxon>
        <taxon>Rhabditina</taxon>
        <taxon>Rhabditomorpha</taxon>
        <taxon>Rhabditoidea</taxon>
        <taxon>Rhabditidae</taxon>
        <taxon>Peloderinae</taxon>
        <taxon>Caenorhabditis</taxon>
    </lineage>
</organism>
<dbReference type="Proteomes" id="UP000230233">
    <property type="component" value="Chromosome IV"/>
</dbReference>
<accession>A0A2G5U1B3</accession>
<protein>
    <submittedName>
        <fullName evidence="2">Uncharacterized protein</fullName>
    </submittedName>
</protein>
<keyword evidence="1" id="KW-0175">Coiled coil</keyword>
<evidence type="ECO:0000313" key="2">
    <source>
        <dbReference type="EMBL" id="PIC33006.1"/>
    </source>
</evidence>
<comment type="caution">
    <text evidence="2">The sequence shown here is derived from an EMBL/GenBank/DDBJ whole genome shotgun (WGS) entry which is preliminary data.</text>
</comment>
<sequence>MFQMLPHLQFSNFADPISLKTMNTSLDEQLNNLCLQSGTTLGELLDQLDSQMEKVERIGRDLTKKLPKMTPERAVFPFEKRNFELENSFRKVYQGKIGRLYDIIDEKDKEIAQIRLEKDEIEKKLREKKVESREGTISDEMLDQMLDVMRIAKEELLDTQEELYRVSIQKKSADLIHQREKIQWETEKNQLKKENQMLLNELKSVLKSKNDHISGLEKLNEMWISTFKTLDTDVMCKMDDCRICTEELNSKDSSPSKDLKIDAIIKKFFPFN</sequence>
<evidence type="ECO:0000313" key="3">
    <source>
        <dbReference type="Proteomes" id="UP000230233"/>
    </source>
</evidence>
<keyword evidence="3" id="KW-1185">Reference proteome</keyword>
<feature type="coiled-coil region" evidence="1">
    <location>
        <begin position="104"/>
        <end position="208"/>
    </location>
</feature>
<reference evidence="3" key="1">
    <citation type="submission" date="2017-10" db="EMBL/GenBank/DDBJ databases">
        <title>Rapid genome shrinkage in a self-fertile nematode reveals novel sperm competition proteins.</title>
        <authorList>
            <person name="Yin D."/>
            <person name="Schwarz E.M."/>
            <person name="Thomas C.G."/>
            <person name="Felde R.L."/>
            <person name="Korf I.F."/>
            <person name="Cutter A.D."/>
            <person name="Schartner C.M."/>
            <person name="Ralston E.J."/>
            <person name="Meyer B.J."/>
            <person name="Haag E.S."/>
        </authorList>
    </citation>
    <scope>NUCLEOTIDE SEQUENCE [LARGE SCALE GENOMIC DNA]</scope>
    <source>
        <strain evidence="3">JU1422</strain>
    </source>
</reference>